<evidence type="ECO:0000259" key="1">
    <source>
        <dbReference type="PROSITE" id="PS50097"/>
    </source>
</evidence>
<reference evidence="2" key="1">
    <citation type="submission" date="2023-08" db="EMBL/GenBank/DDBJ databases">
        <title>Black Yeasts Isolated from many extreme environments.</title>
        <authorList>
            <person name="Coleine C."/>
            <person name="Stajich J.E."/>
            <person name="Selbmann L."/>
        </authorList>
    </citation>
    <scope>NUCLEOTIDE SEQUENCE</scope>
    <source>
        <strain evidence="2">CCFEE 5810</strain>
    </source>
</reference>
<dbReference type="PANTHER" id="PTHR47843:SF2">
    <property type="entry name" value="BTB DOMAIN-CONTAINING PROTEIN"/>
    <property type="match status" value="1"/>
</dbReference>
<comment type="caution">
    <text evidence="2">The sequence shown here is derived from an EMBL/GenBank/DDBJ whole genome shotgun (WGS) entry which is preliminary data.</text>
</comment>
<evidence type="ECO:0000313" key="3">
    <source>
        <dbReference type="Proteomes" id="UP001310594"/>
    </source>
</evidence>
<accession>A0AAN7WM07</accession>
<dbReference type="AlphaFoldDB" id="A0AAN7WM07"/>
<dbReference type="EMBL" id="JAVRQU010000006">
    <property type="protein sequence ID" value="KAK5701905.1"/>
    <property type="molecule type" value="Genomic_DNA"/>
</dbReference>
<name>A0AAN7WM07_9PEZI</name>
<organism evidence="2 3">
    <name type="scientific">Elasticomyces elasticus</name>
    <dbReference type="NCBI Taxonomy" id="574655"/>
    <lineage>
        <taxon>Eukaryota</taxon>
        <taxon>Fungi</taxon>
        <taxon>Dikarya</taxon>
        <taxon>Ascomycota</taxon>
        <taxon>Pezizomycotina</taxon>
        <taxon>Dothideomycetes</taxon>
        <taxon>Dothideomycetidae</taxon>
        <taxon>Mycosphaerellales</taxon>
        <taxon>Teratosphaeriaceae</taxon>
        <taxon>Elasticomyces</taxon>
    </lineage>
</organism>
<dbReference type="InterPro" id="IPR011333">
    <property type="entry name" value="SKP1/BTB/POZ_sf"/>
</dbReference>
<dbReference type="Gene3D" id="3.30.710.10">
    <property type="entry name" value="Potassium Channel Kv1.1, Chain A"/>
    <property type="match status" value="1"/>
</dbReference>
<dbReference type="Proteomes" id="UP001310594">
    <property type="component" value="Unassembled WGS sequence"/>
</dbReference>
<dbReference type="PANTHER" id="PTHR47843">
    <property type="entry name" value="BTB DOMAIN-CONTAINING PROTEIN-RELATED"/>
    <property type="match status" value="1"/>
</dbReference>
<sequence>MANEERPAKRAKLDFNDHVRVLVGPSKKEFVVHKDIVTRRSPFFKAATSARWNGTKPIELPDDKPKVFAEYLHCLYVGDLAFGSETVRASAGELEGALDFYIFANKMEDVKATNDAIDAIIKWSDNKHVIPPLKHVGYAYERTLDGSRLRRLLVDYYIQECVPAVFDRVPDADLTEFYRDVFKEYLRRKREAVDALKTRDTETIEDAAKPESKPPPTISKVFNRMISWGSPCYYHAHDDSCLPCTSA</sequence>
<gene>
    <name evidence="2" type="ORF">LTR97_004723</name>
</gene>
<dbReference type="PROSITE" id="PS50097">
    <property type="entry name" value="BTB"/>
    <property type="match status" value="1"/>
</dbReference>
<dbReference type="CDD" id="cd18186">
    <property type="entry name" value="BTB_POZ_ZBTB_KLHL-like"/>
    <property type="match status" value="1"/>
</dbReference>
<dbReference type="InterPro" id="IPR000210">
    <property type="entry name" value="BTB/POZ_dom"/>
</dbReference>
<dbReference type="SUPFAM" id="SSF54695">
    <property type="entry name" value="POZ domain"/>
    <property type="match status" value="1"/>
</dbReference>
<protein>
    <recommendedName>
        <fullName evidence="1">BTB domain-containing protein</fullName>
    </recommendedName>
</protein>
<proteinExistence type="predicted"/>
<dbReference type="Pfam" id="PF00651">
    <property type="entry name" value="BTB"/>
    <property type="match status" value="1"/>
</dbReference>
<evidence type="ECO:0000313" key="2">
    <source>
        <dbReference type="EMBL" id="KAK5701905.1"/>
    </source>
</evidence>
<feature type="domain" description="BTB" evidence="1">
    <location>
        <begin position="17"/>
        <end position="84"/>
    </location>
</feature>